<evidence type="ECO:0000313" key="6">
    <source>
        <dbReference type="Proteomes" id="UP000588068"/>
    </source>
</evidence>
<feature type="chain" id="PRO_5032860525" evidence="3">
    <location>
        <begin position="26"/>
        <end position="229"/>
    </location>
</feature>
<dbReference type="InterPro" id="IPR000498">
    <property type="entry name" value="OmpA-like_TM_dom"/>
</dbReference>
<dbReference type="GO" id="GO:0015288">
    <property type="term" value="F:porin activity"/>
    <property type="evidence" value="ECO:0007669"/>
    <property type="project" value="UniProtKB-KW"/>
</dbReference>
<evidence type="ECO:0000313" key="5">
    <source>
        <dbReference type="EMBL" id="MBB6093152.1"/>
    </source>
</evidence>
<reference evidence="5 6" key="1">
    <citation type="submission" date="2020-08" db="EMBL/GenBank/DDBJ databases">
        <title>Genomic Encyclopedia of Type Strains, Phase IV (KMG-IV): sequencing the most valuable type-strain genomes for metagenomic binning, comparative biology and taxonomic classification.</title>
        <authorList>
            <person name="Goeker M."/>
        </authorList>
    </citation>
    <scope>NUCLEOTIDE SEQUENCE [LARGE SCALE GENOMIC DNA]</scope>
    <source>
        <strain evidence="5 6">DSM 26723</strain>
    </source>
</reference>
<keyword evidence="2" id="KW-0812">Transmembrane</keyword>
<evidence type="ECO:0000256" key="2">
    <source>
        <dbReference type="ARBA" id="ARBA00023114"/>
    </source>
</evidence>
<organism evidence="5 6">
    <name type="scientific">Povalibacter uvarum</name>
    <dbReference type="NCBI Taxonomy" id="732238"/>
    <lineage>
        <taxon>Bacteria</taxon>
        <taxon>Pseudomonadati</taxon>
        <taxon>Pseudomonadota</taxon>
        <taxon>Gammaproteobacteria</taxon>
        <taxon>Steroidobacterales</taxon>
        <taxon>Steroidobacteraceae</taxon>
        <taxon>Povalibacter</taxon>
    </lineage>
</organism>
<dbReference type="InterPro" id="IPR011250">
    <property type="entry name" value="OMP/PagP_B-barrel"/>
</dbReference>
<feature type="signal peptide" evidence="3">
    <location>
        <begin position="1"/>
        <end position="25"/>
    </location>
</feature>
<keyword evidence="2" id="KW-0406">Ion transport</keyword>
<evidence type="ECO:0000256" key="3">
    <source>
        <dbReference type="SAM" id="SignalP"/>
    </source>
</evidence>
<keyword evidence="6" id="KW-1185">Reference proteome</keyword>
<dbReference type="SUPFAM" id="SSF56925">
    <property type="entry name" value="OMPA-like"/>
    <property type="match status" value="1"/>
</dbReference>
<accession>A0A841HM32</accession>
<dbReference type="Gene3D" id="2.40.160.20">
    <property type="match status" value="1"/>
</dbReference>
<dbReference type="Proteomes" id="UP000588068">
    <property type="component" value="Unassembled WGS sequence"/>
</dbReference>
<protein>
    <submittedName>
        <fullName evidence="5">OOP family OmpA-OmpF porin</fullName>
    </submittedName>
</protein>
<dbReference type="GO" id="GO:0046930">
    <property type="term" value="C:pore complex"/>
    <property type="evidence" value="ECO:0007669"/>
    <property type="project" value="UniProtKB-KW"/>
</dbReference>
<keyword evidence="3" id="KW-0732">Signal</keyword>
<sequence length="229" mass="24771">MTLHRTIRLALGLSLAMALSTAATAQEANWYVGIQGGQSKADLDQDEFDALTVDVFSQFGNFVGGDSSLDDGDTTWSIFGGFRVNQYIAFEAGYLDLGSPSYRADVSFEPFGVPPAIDAFMDIEFNATGFTTAFIGSLPLGEMFDLHGRLGIFFSETELKLRVGDDQGSEGDKLSGDDTDIFYGAGAAMHFGPSWSVSLDYQLYKDVGNEDETGETDVDSVTLAAIYRF</sequence>
<evidence type="ECO:0000256" key="1">
    <source>
        <dbReference type="ARBA" id="ARBA00005710"/>
    </source>
</evidence>
<dbReference type="GO" id="GO:0009279">
    <property type="term" value="C:cell outer membrane"/>
    <property type="evidence" value="ECO:0007669"/>
    <property type="project" value="InterPro"/>
</dbReference>
<gene>
    <name evidence="5" type="ORF">HNQ60_002030</name>
</gene>
<proteinExistence type="inferred from homology"/>
<dbReference type="EMBL" id="JACHHZ010000002">
    <property type="protein sequence ID" value="MBB6093152.1"/>
    <property type="molecule type" value="Genomic_DNA"/>
</dbReference>
<keyword evidence="2" id="KW-0626">Porin</keyword>
<evidence type="ECO:0000259" key="4">
    <source>
        <dbReference type="Pfam" id="PF01389"/>
    </source>
</evidence>
<comment type="caution">
    <text evidence="5">The sequence shown here is derived from an EMBL/GenBank/DDBJ whole genome shotgun (WGS) entry which is preliminary data.</text>
</comment>
<dbReference type="RefSeq" id="WP_184331237.1">
    <property type="nucleotide sequence ID" value="NZ_JACHHZ010000002.1"/>
</dbReference>
<keyword evidence="2" id="KW-0813">Transport</keyword>
<feature type="domain" description="Outer membrane protein OmpA-like transmembrane" evidence="4">
    <location>
        <begin position="26"/>
        <end position="229"/>
    </location>
</feature>
<comment type="similarity">
    <text evidence="1">Belongs to the outer membrane OOP (TC 1.B.6) superfamily. OmpA family.</text>
</comment>
<dbReference type="AlphaFoldDB" id="A0A841HM32"/>
<name>A0A841HM32_9GAMM</name>
<dbReference type="Pfam" id="PF01389">
    <property type="entry name" value="OmpA_membrane"/>
    <property type="match status" value="1"/>
</dbReference>